<sequence>MAMKNMIPKASKNCFYLILIIVVLLLSIQLSLVQGRALRSTGTSNGCEQEGGAENSVGIASFLVSSNNSSSYASTVRSLAFKLASGPSKKGPGH</sequence>
<dbReference type="EMBL" id="JADFTS010000002">
    <property type="protein sequence ID" value="KAF9621987.1"/>
    <property type="molecule type" value="Genomic_DNA"/>
</dbReference>
<keyword evidence="3" id="KW-1185">Reference proteome</keyword>
<protein>
    <submittedName>
        <fullName evidence="2">Uncharacterized protein</fullName>
    </submittedName>
</protein>
<evidence type="ECO:0000256" key="1">
    <source>
        <dbReference type="SAM" id="SignalP"/>
    </source>
</evidence>
<dbReference type="Proteomes" id="UP000631114">
    <property type="component" value="Unassembled WGS sequence"/>
</dbReference>
<feature type="chain" id="PRO_5032389810" evidence="1">
    <location>
        <begin position="36"/>
        <end position="94"/>
    </location>
</feature>
<reference evidence="2 3" key="1">
    <citation type="submission" date="2020-10" db="EMBL/GenBank/DDBJ databases">
        <title>The Coptis chinensis genome and diversification of protoberbering-type alkaloids.</title>
        <authorList>
            <person name="Wang B."/>
            <person name="Shu S."/>
            <person name="Song C."/>
            <person name="Liu Y."/>
        </authorList>
    </citation>
    <scope>NUCLEOTIDE SEQUENCE [LARGE SCALE GENOMIC DNA]</scope>
    <source>
        <strain evidence="2">HL-2020</strain>
        <tissue evidence="2">Leaf</tissue>
    </source>
</reference>
<name>A0A835ISQ5_9MAGN</name>
<gene>
    <name evidence="2" type="ORF">IFM89_029207</name>
</gene>
<dbReference type="AlphaFoldDB" id="A0A835ISQ5"/>
<accession>A0A835ISQ5</accession>
<evidence type="ECO:0000313" key="3">
    <source>
        <dbReference type="Proteomes" id="UP000631114"/>
    </source>
</evidence>
<organism evidence="2 3">
    <name type="scientific">Coptis chinensis</name>
    <dbReference type="NCBI Taxonomy" id="261450"/>
    <lineage>
        <taxon>Eukaryota</taxon>
        <taxon>Viridiplantae</taxon>
        <taxon>Streptophyta</taxon>
        <taxon>Embryophyta</taxon>
        <taxon>Tracheophyta</taxon>
        <taxon>Spermatophyta</taxon>
        <taxon>Magnoliopsida</taxon>
        <taxon>Ranunculales</taxon>
        <taxon>Ranunculaceae</taxon>
        <taxon>Coptidoideae</taxon>
        <taxon>Coptis</taxon>
    </lineage>
</organism>
<comment type="caution">
    <text evidence="2">The sequence shown here is derived from an EMBL/GenBank/DDBJ whole genome shotgun (WGS) entry which is preliminary data.</text>
</comment>
<evidence type="ECO:0000313" key="2">
    <source>
        <dbReference type="EMBL" id="KAF9621987.1"/>
    </source>
</evidence>
<proteinExistence type="predicted"/>
<feature type="signal peptide" evidence="1">
    <location>
        <begin position="1"/>
        <end position="35"/>
    </location>
</feature>
<keyword evidence="1" id="KW-0732">Signal</keyword>